<proteinExistence type="predicted"/>
<dbReference type="RefSeq" id="WP_008851261.1">
    <property type="nucleotide sequence ID" value="NZ_AGQV01000002.1"/>
</dbReference>
<sequence length="368" mass="40605">MLAPATPVRFPSHARGIIIAGELGRSSGLGEGARLLVRSIREAGIPCATWDIDRKCLEGDQVGQSAPLLIHVNAPLLPYVQLFMPRRLLRNRRIIGYWAWELPVLPKIWLHANRHVHEIWTPSHFTADALRTFRKTVRVVPYPFSAADQKPSSRDRASFGLPSQAVIVLVSFNLASSMIRKNPLDTIHAFKEAFGNRSDRVLLLKIGHTENYLKDLSLIREAVGNASNIRIETGDFSGPDTLALMKCSDIVLSLHRSEGFGLVVAEAMALGRCVIATDWSATAEFMDETCGFPIPYTLVPAEDPRGVLDIPRTRWALPDISAASAALRRAADDPALRSRLGDAARERVFRKLNSEPLQTALETIGVEA</sequence>
<dbReference type="eggNOG" id="COG0438">
    <property type="taxonomic scope" value="Bacteria"/>
</dbReference>
<dbReference type="AlphaFoldDB" id="G6XHW8"/>
<name>G6XHW8_9PROT</name>
<dbReference type="Gene3D" id="3.40.50.2000">
    <property type="entry name" value="Glycogen Phosphorylase B"/>
    <property type="match status" value="1"/>
</dbReference>
<dbReference type="PANTHER" id="PTHR46656:SF3">
    <property type="entry name" value="PUTATIVE-RELATED"/>
    <property type="match status" value="1"/>
</dbReference>
<accession>G6XHW8</accession>
<dbReference type="EMBL" id="AGQV01000002">
    <property type="protein sequence ID" value="EHH68342.1"/>
    <property type="molecule type" value="Genomic_DNA"/>
</dbReference>
<keyword evidence="1" id="KW-0328">Glycosyltransferase</keyword>
<dbReference type="GO" id="GO:0016757">
    <property type="term" value="F:glycosyltransferase activity"/>
    <property type="evidence" value="ECO:0007669"/>
    <property type="project" value="UniProtKB-KW"/>
</dbReference>
<dbReference type="CDD" id="cd03801">
    <property type="entry name" value="GT4_PimA-like"/>
    <property type="match status" value="1"/>
</dbReference>
<keyword evidence="2" id="KW-1185">Reference proteome</keyword>
<reference evidence="1 2" key="1">
    <citation type="submission" date="2011-10" db="EMBL/GenBank/DDBJ databases">
        <title>Genome sequence of Gluconobacter morbifer G707, isolated from Drosophila gut.</title>
        <authorList>
            <person name="Lee W.-J."/>
            <person name="Kim E.-K."/>
        </authorList>
    </citation>
    <scope>NUCLEOTIDE SEQUENCE [LARGE SCALE GENOMIC DNA]</scope>
    <source>
        <strain evidence="1 2">G707</strain>
    </source>
</reference>
<dbReference type="Pfam" id="PF13692">
    <property type="entry name" value="Glyco_trans_1_4"/>
    <property type="match status" value="1"/>
</dbReference>
<keyword evidence="1" id="KW-0808">Transferase</keyword>
<gene>
    <name evidence="1" type="ORF">GMO_11120</name>
</gene>
<dbReference type="PANTHER" id="PTHR46656">
    <property type="entry name" value="PUTATIVE-RELATED"/>
    <property type="match status" value="1"/>
</dbReference>
<dbReference type="STRING" id="1088869.GMO_11120"/>
<dbReference type="SUPFAM" id="SSF53756">
    <property type="entry name" value="UDP-Glycosyltransferase/glycogen phosphorylase"/>
    <property type="match status" value="1"/>
</dbReference>
<evidence type="ECO:0000313" key="2">
    <source>
        <dbReference type="Proteomes" id="UP000004949"/>
    </source>
</evidence>
<comment type="caution">
    <text evidence="1">The sequence shown here is derived from an EMBL/GenBank/DDBJ whole genome shotgun (WGS) entry which is preliminary data.</text>
</comment>
<protein>
    <submittedName>
        <fullName evidence="1">Mannosyltransferase</fullName>
    </submittedName>
</protein>
<dbReference type="PATRIC" id="fig|1088869.3.peg.1112"/>
<evidence type="ECO:0000313" key="1">
    <source>
        <dbReference type="EMBL" id="EHH68342.1"/>
    </source>
</evidence>
<dbReference type="Proteomes" id="UP000004949">
    <property type="component" value="Unassembled WGS sequence"/>
</dbReference>
<organism evidence="1 2">
    <name type="scientific">Gluconobacter morbifer G707</name>
    <dbReference type="NCBI Taxonomy" id="1088869"/>
    <lineage>
        <taxon>Bacteria</taxon>
        <taxon>Pseudomonadati</taxon>
        <taxon>Pseudomonadota</taxon>
        <taxon>Alphaproteobacteria</taxon>
        <taxon>Acetobacterales</taxon>
        <taxon>Acetobacteraceae</taxon>
        <taxon>Gluconobacter</taxon>
    </lineage>
</organism>